<dbReference type="InParanoid" id="A0A287DC67"/>
<dbReference type="Ensembl" id="ENSSTOT00000012189.3">
    <property type="protein sequence ID" value="ENSSTOP00000031124.1"/>
    <property type="gene ID" value="ENSSTOG00000012187.3"/>
</dbReference>
<dbReference type="Gene3D" id="2.60.200.30">
    <property type="entry name" value="Probable inorganic polyphosphate/atp-NAD kinase, domain 2"/>
    <property type="match status" value="1"/>
</dbReference>
<dbReference type="InterPro" id="IPR016064">
    <property type="entry name" value="NAD/diacylglycerol_kinase_sf"/>
</dbReference>
<protein>
    <submittedName>
        <fullName evidence="1">Uncharacterized protein</fullName>
    </submittedName>
</protein>
<reference evidence="1" key="2">
    <citation type="submission" date="2025-08" db="UniProtKB">
        <authorList>
            <consortium name="Ensembl"/>
        </authorList>
    </citation>
    <scope>IDENTIFICATION</scope>
</reference>
<dbReference type="Proteomes" id="UP000005215">
    <property type="component" value="Unassembled WGS sequence"/>
</dbReference>
<accession>A0A287DC67</accession>
<dbReference type="GO" id="GO:0019674">
    <property type="term" value="P:NAD+ metabolic process"/>
    <property type="evidence" value="ECO:0007669"/>
    <property type="project" value="InterPro"/>
</dbReference>
<dbReference type="AlphaFoldDB" id="A0A287DC67"/>
<organism evidence="1 2">
    <name type="scientific">Ictidomys tridecemlineatus</name>
    <name type="common">Thirteen-lined ground squirrel</name>
    <name type="synonym">Spermophilus tridecemlineatus</name>
    <dbReference type="NCBI Taxonomy" id="43179"/>
    <lineage>
        <taxon>Eukaryota</taxon>
        <taxon>Metazoa</taxon>
        <taxon>Chordata</taxon>
        <taxon>Craniata</taxon>
        <taxon>Vertebrata</taxon>
        <taxon>Euteleostomi</taxon>
        <taxon>Mammalia</taxon>
        <taxon>Eutheria</taxon>
        <taxon>Euarchontoglires</taxon>
        <taxon>Glires</taxon>
        <taxon>Rodentia</taxon>
        <taxon>Sciuromorpha</taxon>
        <taxon>Sciuridae</taxon>
        <taxon>Xerinae</taxon>
        <taxon>Marmotini</taxon>
        <taxon>Ictidomys</taxon>
    </lineage>
</organism>
<dbReference type="InterPro" id="IPR017437">
    <property type="entry name" value="ATP-NAD_kinase_PpnK-typ_C"/>
</dbReference>
<dbReference type="EMBL" id="AGTP01019882">
    <property type="status" value="NOT_ANNOTATED_CDS"/>
    <property type="molecule type" value="Genomic_DNA"/>
</dbReference>
<dbReference type="GeneTree" id="ENSGT00390000013792"/>
<dbReference type="PANTHER" id="PTHR20275">
    <property type="entry name" value="NAD KINASE"/>
    <property type="match status" value="1"/>
</dbReference>
<name>A0A287DC67_ICTTR</name>
<dbReference type="GO" id="GO:0003951">
    <property type="term" value="F:NAD+ kinase activity"/>
    <property type="evidence" value="ECO:0007669"/>
    <property type="project" value="InterPro"/>
</dbReference>
<dbReference type="InterPro" id="IPR017438">
    <property type="entry name" value="ATP-NAD_kinase_N"/>
</dbReference>
<dbReference type="STRING" id="43179.ENSSTOP00000031124"/>
<evidence type="ECO:0000313" key="2">
    <source>
        <dbReference type="Proteomes" id="UP000005215"/>
    </source>
</evidence>
<dbReference type="Gene3D" id="3.40.50.10330">
    <property type="entry name" value="Probable inorganic polyphosphate/atp-NAD kinase, domain 1"/>
    <property type="match status" value="1"/>
</dbReference>
<sequence>HIQDPASLRLTRSKSPKCMLVIRKVPDASLLQPFKKLCVYLLEENNMIMYMEKKVGRLHHLSGGDGILLCASSLFQGECLWLCFLTLFNLKNFQSQVTQVIVGNAAIVLRSGLRVRVVKELRGKKRTTHNAFSENGLDTEIGKQPMQYQMLNEVMTDRGPSSYLSNMNVYLDRHLMTTVQGNAVIVSTRTSGIVYAAAAGASMIHPKVPAIMLTPICSHLPSCSPKVVPAGVELKIMVSPEARNTAWVSLDTWKPQEVCHGNSITVTASCHLLPSICVRGQVSDWFKSLAQCLHWT</sequence>
<dbReference type="PANTHER" id="PTHR20275:SF0">
    <property type="entry name" value="NAD KINASE"/>
    <property type="match status" value="1"/>
</dbReference>
<proteinExistence type="predicted"/>
<dbReference type="GO" id="GO:0006741">
    <property type="term" value="P:NADP+ biosynthetic process"/>
    <property type="evidence" value="ECO:0007669"/>
    <property type="project" value="TreeGrafter"/>
</dbReference>
<dbReference type="SUPFAM" id="SSF111331">
    <property type="entry name" value="NAD kinase/diacylglycerol kinase-like"/>
    <property type="match status" value="1"/>
</dbReference>
<reference evidence="1" key="3">
    <citation type="submission" date="2025-09" db="UniProtKB">
        <authorList>
            <consortium name="Ensembl"/>
        </authorList>
    </citation>
    <scope>IDENTIFICATION</scope>
</reference>
<keyword evidence="2" id="KW-1185">Reference proteome</keyword>
<evidence type="ECO:0000313" key="1">
    <source>
        <dbReference type="Ensembl" id="ENSSTOP00000031124.1"/>
    </source>
</evidence>
<dbReference type="Pfam" id="PF20143">
    <property type="entry name" value="NAD_kinase_C"/>
    <property type="match status" value="1"/>
</dbReference>
<reference evidence="2" key="1">
    <citation type="submission" date="2011-11" db="EMBL/GenBank/DDBJ databases">
        <title>The Draft Genome of Spermophilus tridecemlineatus.</title>
        <authorList>
            <consortium name="The Broad Institute Genome Assembly &amp; Analysis Group"/>
            <consortium name="Computational R&amp;D Group"/>
            <consortium name="and Sequencing Platform"/>
            <person name="Di Palma F."/>
            <person name="Alfoldi J."/>
            <person name="Johnson J."/>
            <person name="Berlin A."/>
            <person name="Gnerre S."/>
            <person name="Jaffe D."/>
            <person name="MacCallum I."/>
            <person name="Young S."/>
            <person name="Walker B.J."/>
            <person name="Lindblad-Toh K."/>
        </authorList>
    </citation>
    <scope>NUCLEOTIDE SEQUENCE [LARGE SCALE GENOMIC DNA]</scope>
</reference>